<feature type="domain" description="B30.2/SPRY" evidence="13">
    <location>
        <begin position="541"/>
        <end position="738"/>
    </location>
</feature>
<dbReference type="InterPro" id="IPR013783">
    <property type="entry name" value="Ig-like_fold"/>
</dbReference>
<keyword evidence="6 11" id="KW-0472">Membrane</keyword>
<dbReference type="SMART" id="SM00406">
    <property type="entry name" value="IGv"/>
    <property type="match status" value="5"/>
</dbReference>
<feature type="domain" description="Ig-like" evidence="14">
    <location>
        <begin position="857"/>
        <end position="944"/>
    </location>
</feature>
<dbReference type="GO" id="GO:0050852">
    <property type="term" value="P:T cell receptor signaling pathway"/>
    <property type="evidence" value="ECO:0007669"/>
    <property type="project" value="TreeGrafter"/>
</dbReference>
<feature type="transmembrane region" description="Helical" evidence="11">
    <location>
        <begin position="1544"/>
        <end position="1568"/>
    </location>
</feature>
<feature type="domain" description="Ig-like" evidence="14">
    <location>
        <begin position="1042"/>
        <end position="1165"/>
    </location>
</feature>
<dbReference type="InterPro" id="IPR001870">
    <property type="entry name" value="B30.2/SPRY"/>
</dbReference>
<dbReference type="PANTHER" id="PTHR24100:SF151">
    <property type="entry name" value="ICOS LIGAND"/>
    <property type="match status" value="1"/>
</dbReference>
<keyword evidence="5 11" id="KW-1133">Transmembrane helix</keyword>
<feature type="domain" description="Ig-like" evidence="14">
    <location>
        <begin position="19"/>
        <end position="129"/>
    </location>
</feature>
<dbReference type="InterPro" id="IPR043136">
    <property type="entry name" value="B30.2/SPRY_sf"/>
</dbReference>
<feature type="domain" description="Ig-like" evidence="14">
    <location>
        <begin position="1448"/>
        <end position="1535"/>
    </location>
</feature>
<dbReference type="Pfam" id="PF25600">
    <property type="entry name" value="TRIM_CC"/>
    <property type="match status" value="1"/>
</dbReference>
<name>A0A9D3SP53_9TELE</name>
<dbReference type="InterPro" id="IPR006574">
    <property type="entry name" value="PRY"/>
</dbReference>
<dbReference type="PROSITE" id="PS50188">
    <property type="entry name" value="B302_SPRY"/>
    <property type="match status" value="2"/>
</dbReference>
<dbReference type="Pfam" id="PF22705">
    <property type="entry name" value="C2-set_3"/>
    <property type="match status" value="5"/>
</dbReference>
<feature type="coiled-coil region" evidence="10">
    <location>
        <begin position="1662"/>
        <end position="1765"/>
    </location>
</feature>
<evidence type="ECO:0000313" key="16">
    <source>
        <dbReference type="Proteomes" id="UP000824219"/>
    </source>
</evidence>
<dbReference type="InterPro" id="IPR013106">
    <property type="entry name" value="Ig_V-set"/>
</dbReference>
<dbReference type="SMART" id="SM00449">
    <property type="entry name" value="SPRY"/>
    <property type="match status" value="2"/>
</dbReference>
<feature type="chain" id="PRO_5039042481" description="Butyrophilin subfamily 1 member A1-like" evidence="12">
    <location>
        <begin position="19"/>
        <end position="2062"/>
    </location>
</feature>
<evidence type="ECO:0008006" key="17">
    <source>
        <dbReference type="Google" id="ProtNLM"/>
    </source>
</evidence>
<dbReference type="InterPro" id="IPR050504">
    <property type="entry name" value="IgSF_BTN/MOG"/>
</dbReference>
<dbReference type="PROSITE" id="PS50835">
    <property type="entry name" value="IG_LIKE"/>
    <property type="match status" value="10"/>
</dbReference>
<evidence type="ECO:0000313" key="15">
    <source>
        <dbReference type="EMBL" id="KAG7330410.1"/>
    </source>
</evidence>
<dbReference type="EMBL" id="JAHKSW010000007">
    <property type="protein sequence ID" value="KAG7330410.1"/>
    <property type="molecule type" value="Genomic_DNA"/>
</dbReference>
<dbReference type="FunFam" id="2.60.120.920:FF:000004">
    <property type="entry name" value="Butyrophilin subfamily 1 member A1"/>
    <property type="match status" value="2"/>
</dbReference>
<dbReference type="Pfam" id="PF00622">
    <property type="entry name" value="SPRY"/>
    <property type="match status" value="2"/>
</dbReference>
<feature type="domain" description="Ig-like" evidence="14">
    <location>
        <begin position="1315"/>
        <end position="1440"/>
    </location>
</feature>
<feature type="transmembrane region" description="Helical" evidence="11">
    <location>
        <begin position="1840"/>
        <end position="1859"/>
    </location>
</feature>
<evidence type="ECO:0000256" key="6">
    <source>
        <dbReference type="ARBA" id="ARBA00023136"/>
    </source>
</evidence>
<dbReference type="GO" id="GO:0009897">
    <property type="term" value="C:external side of plasma membrane"/>
    <property type="evidence" value="ECO:0007669"/>
    <property type="project" value="TreeGrafter"/>
</dbReference>
<dbReference type="SUPFAM" id="SSF48726">
    <property type="entry name" value="Immunoglobulin"/>
    <property type="match status" value="10"/>
</dbReference>
<dbReference type="SUPFAM" id="SSF49899">
    <property type="entry name" value="Concanavalin A-like lectins/glucanases"/>
    <property type="match status" value="4"/>
</dbReference>
<dbReference type="Gene3D" id="2.60.120.920">
    <property type="match status" value="4"/>
</dbReference>
<feature type="domain" description="Ig-like" evidence="14">
    <location>
        <begin position="410"/>
        <end position="497"/>
    </location>
</feature>
<dbReference type="InterPro" id="IPR003877">
    <property type="entry name" value="SPRY_dom"/>
</dbReference>
<dbReference type="GO" id="GO:1903037">
    <property type="term" value="P:regulation of leukocyte cell-cell adhesion"/>
    <property type="evidence" value="ECO:0007669"/>
    <property type="project" value="UniProtKB-ARBA"/>
</dbReference>
<evidence type="ECO:0000256" key="5">
    <source>
        <dbReference type="ARBA" id="ARBA00022989"/>
    </source>
</evidence>
<evidence type="ECO:0000259" key="14">
    <source>
        <dbReference type="PROSITE" id="PS50835"/>
    </source>
</evidence>
<dbReference type="GO" id="GO:0005102">
    <property type="term" value="F:signaling receptor binding"/>
    <property type="evidence" value="ECO:0007669"/>
    <property type="project" value="TreeGrafter"/>
</dbReference>
<dbReference type="PRINTS" id="PR01407">
    <property type="entry name" value="BUTYPHLNCDUF"/>
</dbReference>
<comment type="similarity">
    <text evidence="2">Belongs to the immunoglobulin superfamily. BTN/MOG family.</text>
</comment>
<evidence type="ECO:0000256" key="8">
    <source>
        <dbReference type="ARBA" id="ARBA00023180"/>
    </source>
</evidence>
<keyword evidence="4 12" id="KW-0732">Signal</keyword>
<evidence type="ECO:0000256" key="7">
    <source>
        <dbReference type="ARBA" id="ARBA00023157"/>
    </source>
</evidence>
<protein>
    <recommendedName>
        <fullName evidence="17">Butyrophilin subfamily 1 member A1-like</fullName>
    </recommendedName>
</protein>
<dbReference type="InterPro" id="IPR003598">
    <property type="entry name" value="Ig_sub2"/>
</dbReference>
<dbReference type="GO" id="GO:0050863">
    <property type="term" value="P:regulation of T cell activation"/>
    <property type="evidence" value="ECO:0007669"/>
    <property type="project" value="UniProtKB-ARBA"/>
</dbReference>
<dbReference type="InterPro" id="IPR036179">
    <property type="entry name" value="Ig-like_dom_sf"/>
</dbReference>
<dbReference type="FunFam" id="2.60.40.10:FF:000142">
    <property type="entry name" value="V-set domain-containing T-cell activation inhibitor 1"/>
    <property type="match status" value="5"/>
</dbReference>
<evidence type="ECO:0000256" key="9">
    <source>
        <dbReference type="ARBA" id="ARBA00023319"/>
    </source>
</evidence>
<evidence type="ECO:0000256" key="11">
    <source>
        <dbReference type="SAM" id="Phobius"/>
    </source>
</evidence>
<keyword evidence="10" id="KW-0175">Coiled coil</keyword>
<feature type="transmembrane region" description="Helical" evidence="11">
    <location>
        <begin position="506"/>
        <end position="527"/>
    </location>
</feature>
<evidence type="ECO:0000256" key="1">
    <source>
        <dbReference type="ARBA" id="ARBA00004479"/>
    </source>
</evidence>
<dbReference type="Proteomes" id="UP000824219">
    <property type="component" value="Linkage Group LG07"/>
</dbReference>
<organism evidence="15 16">
    <name type="scientific">Hemibagrus wyckioides</name>
    <dbReference type="NCBI Taxonomy" id="337641"/>
    <lineage>
        <taxon>Eukaryota</taxon>
        <taxon>Metazoa</taxon>
        <taxon>Chordata</taxon>
        <taxon>Craniata</taxon>
        <taxon>Vertebrata</taxon>
        <taxon>Euteleostomi</taxon>
        <taxon>Actinopterygii</taxon>
        <taxon>Neopterygii</taxon>
        <taxon>Teleostei</taxon>
        <taxon>Ostariophysi</taxon>
        <taxon>Siluriformes</taxon>
        <taxon>Bagridae</taxon>
        <taxon>Hemibagrus</taxon>
    </lineage>
</organism>
<accession>A0A9D3SP53</accession>
<dbReference type="SMART" id="SM00589">
    <property type="entry name" value="PRY"/>
    <property type="match status" value="4"/>
</dbReference>
<dbReference type="CDD" id="cd13733">
    <property type="entry name" value="SPRY_PRY_C-I_1"/>
    <property type="match status" value="2"/>
</dbReference>
<evidence type="ECO:0000256" key="2">
    <source>
        <dbReference type="ARBA" id="ARBA00007591"/>
    </source>
</evidence>
<dbReference type="SMART" id="SM00409">
    <property type="entry name" value="IG"/>
    <property type="match status" value="5"/>
</dbReference>
<feature type="domain" description="Ig-like" evidence="14">
    <location>
        <begin position="730"/>
        <end position="849"/>
    </location>
</feature>
<dbReference type="Pfam" id="PF07686">
    <property type="entry name" value="V-set"/>
    <property type="match status" value="5"/>
</dbReference>
<feature type="signal peptide" evidence="12">
    <location>
        <begin position="1"/>
        <end position="18"/>
    </location>
</feature>
<dbReference type="InterPro" id="IPR003599">
    <property type="entry name" value="Ig_sub"/>
</dbReference>
<dbReference type="OrthoDB" id="10055806at2759"/>
<evidence type="ECO:0000259" key="13">
    <source>
        <dbReference type="PROSITE" id="PS50188"/>
    </source>
</evidence>
<gene>
    <name evidence="15" type="ORF">KOW79_006632</name>
</gene>
<keyword evidence="8" id="KW-0325">Glycoprotein</keyword>
<feature type="domain" description="Ig-like" evidence="14">
    <location>
        <begin position="304"/>
        <end position="402"/>
    </location>
</feature>
<proteinExistence type="inferred from homology"/>
<dbReference type="GO" id="GO:0001817">
    <property type="term" value="P:regulation of cytokine production"/>
    <property type="evidence" value="ECO:0007669"/>
    <property type="project" value="TreeGrafter"/>
</dbReference>
<sequence>MFFCVTFLILYSFMECQSEQLQVVGPKAPLVAVTGEDLVLPCFIKPNTNALNMTVEWLRVKLGVLLVHSYRSHEDQNENQAQAYKGRTSLFKEELQKGNASLKLSALQVSDAGEYKCLVEDKSWYDDITVYVIVEVLGSHPVITVESYDNSGGINLVCESRGWNPEPQVQWLDREGVILTAEDTQIHRDTEGFSLKSHITVFDYSDSNRFYCRLQQKHHMIETHIIINSKIFHAWKMIVGISVLALTFAVGLILTAVICHKKGHSHGEKLCRAAETESEKCFIETKSEQLQLVGPDLPLAAVPGEDLVLPCFIKPNTSAVDMTVQWLRVETGVSLVHNYKDHEDKNENQAQSYRGRTSLFKEELQKGNASLKLSALQVSDEGEYKCLVEYKSWYDDVTVHVTVEVLGSHPVITVESYDNSGGINLVCESRGWNPEPQILWLDKEGVTLPAEDTKIYRATEGFSVKSRITAYDYSDSDRFYCRLQQKHHMMETDIIINSKVFRTWKWIVAITVLACLFAVGLILTAVICHKKGLQMEKRYAAVQRQREKDELAEKKKFAVDLTLDPDSANPQLILSDDGKQVKHVDTQQDLLDSPQRFKFPCIVAKQSFSTGRFYYEVQVTGKTAWTLGVIRENIDRKAWMTATPQNGLWLVELRNENEYRACAGPAVPLTLREKVEKVGVFVDYEEGLVSFYDVETRSHIYSFTDQSFSSEKIFPYFSPCNNKGGRNSAPLIITAQIQMVGPDLPLVAVAGEDLVLPCFIKPNTSAVDMTVEWLRVEIGVLLVHRYKDHEDKNENQAQSYRGRTSLFKEELQKGNASLKLSALQVSDEGEYKCLVEDGSWYDDITVHVTVEVLGSHPVIRMESYDHSGGINLVCESRGWNPEPEVLWLDREGVTLPAEDTQIHRDTEGFSVKSHITVYDYSNSNRFYCRLQQKHHMMKTEVIINSKVFHAWKWIVFMSVSACLFTVGLILTALICHKKGLQKEKHYAELQRQREIDEFTKKKKKFVVDVTLDPDSAHPQLVVSDDAKQVTHVDTRQDLPDSPESFMESKSEQLQVIGPEAPLVAVTGTDLVLPCFIKPNTSALDMTVQWLRVERGVLSVHSYKDHEDKNENQAQSYKGRTSLFKEELQKGNASLKLSALQVSDAGEYKCLIEDKSWYDDITVHVTVEVLGSHPVIRMESYDNLGGINLVCESRGWKPEPEVLWLDREGVTLPAEDTQIHRDTEGFSVKSHITVYDYSDNRFYCRLQQRHHMMETHIIINREVFGVWKWAVFISVSACLFAVGLIVTTVIFYKKEFIKKKKKFAVDVTLDPDTAHPELTVFLGSQAERLKVAGPDAPVFAVAGEDLVLPCFIKPSASAVDMRVEWFRLDAEDSLVHLYKDQKDNNEKQAQSYRGRTSLFKEELQKGNASLKLSALRFSDEGEYKCLVEDKSWYDDITVKVTVKVLGSRPVIRMESFDNSGGINLVCESRGWKPEPEVLWLDREGVTLPAEDTQIHRDTEGFNVKRSITVYDSSDSNRFYCRLQQKDHLMETDIIINSEVFAAWKIAVISIFLLVLLTTAGFILTITCAYQKTAIQRIMEKQEFEKKMKYTVDVTLDPDTAHPKLILSEDGKQHSTYFCISGPQAKIYTESWLPPAVFCLKSTCYFCIEGDHKNHNTVPIEEANEELKACLKKTQTEVQQMIQERLEKTEEIERSLQISKKSTEEEISQGVEVFTALIRSIEKSQAELLEVMEEKQKAAESQAEGLIKELEQEITVLKRKDLQLNQLSDAKNYLQKIQIYSSMSSPPHTKNWTEISMNTDLSKKTLQKSLSHLHKELNSEMDKEMQKLKQMNRHKAEALKSILLYLVLLAPFLIPAMKPVWIQIYAVNVTLDPDTANRYLILSQDGKQVRSEPHSWKSVPYNQKRFNEPYVLAKEGFSSGRFYYEVQVTGKTEWDLGVARESVSRYGPFYSNHNDGIWSMIKRNGKDYLACAGSCVRLSLREKMEKVGVFVDYEEGLVSFYDAKARSHIYSITGQSFTEKLNPLFSPGFNFNNDNSAPLIICDVYEYLNTLRNFFPRAAIWQWF</sequence>
<dbReference type="InterPro" id="IPR003879">
    <property type="entry name" value="Butyrophylin_SPRY"/>
</dbReference>
<keyword evidence="7" id="KW-1015">Disulfide bond</keyword>
<dbReference type="InterPro" id="IPR058030">
    <property type="entry name" value="TRIM8/14/16/25/29/45/65_CC"/>
</dbReference>
<feature type="domain" description="B30.2/SPRY" evidence="13">
    <location>
        <begin position="1847"/>
        <end position="2044"/>
    </location>
</feature>
<keyword evidence="9" id="KW-0393">Immunoglobulin domain</keyword>
<evidence type="ECO:0000256" key="3">
    <source>
        <dbReference type="ARBA" id="ARBA00022692"/>
    </source>
</evidence>
<reference evidence="15 16" key="1">
    <citation type="submission" date="2021-06" db="EMBL/GenBank/DDBJ databases">
        <title>Chromosome-level genome assembly of the red-tail catfish (Hemibagrus wyckioides).</title>
        <authorList>
            <person name="Shao F."/>
        </authorList>
    </citation>
    <scope>NUCLEOTIDE SEQUENCE [LARGE SCALE GENOMIC DNA]</scope>
    <source>
        <strain evidence="15">EC202008001</strain>
        <tissue evidence="15">Blood</tissue>
    </source>
</reference>
<comment type="subcellular location">
    <subcellularLocation>
        <location evidence="1">Membrane</location>
        <topology evidence="1">Single-pass type I membrane protein</topology>
    </subcellularLocation>
</comment>
<dbReference type="SUPFAM" id="SSF57845">
    <property type="entry name" value="B-box zinc-binding domain"/>
    <property type="match status" value="1"/>
</dbReference>
<feature type="transmembrane region" description="Helical" evidence="11">
    <location>
        <begin position="953"/>
        <end position="975"/>
    </location>
</feature>
<dbReference type="InterPro" id="IPR013320">
    <property type="entry name" value="ConA-like_dom_sf"/>
</dbReference>
<feature type="transmembrane region" description="Helical" evidence="11">
    <location>
        <begin position="1268"/>
        <end position="1291"/>
    </location>
</feature>
<evidence type="ECO:0000256" key="4">
    <source>
        <dbReference type="ARBA" id="ARBA00022729"/>
    </source>
</evidence>
<comment type="caution">
    <text evidence="15">The sequence shown here is derived from an EMBL/GenBank/DDBJ whole genome shotgun (WGS) entry which is preliminary data.</text>
</comment>
<dbReference type="Pfam" id="PF13765">
    <property type="entry name" value="PRY"/>
    <property type="match status" value="4"/>
</dbReference>
<feature type="transmembrane region" description="Helical" evidence="11">
    <location>
        <begin position="237"/>
        <end position="259"/>
    </location>
</feature>
<evidence type="ECO:0000256" key="10">
    <source>
        <dbReference type="SAM" id="Coils"/>
    </source>
</evidence>
<dbReference type="Gene3D" id="2.60.40.10">
    <property type="entry name" value="Immunoglobulins"/>
    <property type="match status" value="10"/>
</dbReference>
<keyword evidence="3 11" id="KW-0812">Transmembrane</keyword>
<dbReference type="InterPro" id="IPR007110">
    <property type="entry name" value="Ig-like_dom"/>
</dbReference>
<keyword evidence="16" id="KW-1185">Reference proteome</keyword>
<feature type="domain" description="Ig-like" evidence="14">
    <location>
        <begin position="141"/>
        <end position="228"/>
    </location>
</feature>
<evidence type="ECO:0000256" key="12">
    <source>
        <dbReference type="SAM" id="SignalP"/>
    </source>
</evidence>
<dbReference type="CDD" id="cd00096">
    <property type="entry name" value="Ig"/>
    <property type="match status" value="1"/>
</dbReference>
<dbReference type="InterPro" id="IPR053896">
    <property type="entry name" value="BTN3A2-like_Ig-C"/>
</dbReference>
<dbReference type="SMART" id="SM00408">
    <property type="entry name" value="IGc2"/>
    <property type="match status" value="5"/>
</dbReference>
<feature type="domain" description="Ig-like" evidence="14">
    <location>
        <begin position="1173"/>
        <end position="1259"/>
    </location>
</feature>
<dbReference type="PANTHER" id="PTHR24100">
    <property type="entry name" value="BUTYROPHILIN"/>
    <property type="match status" value="1"/>
</dbReference>